<comment type="caution">
    <text evidence="1">The sequence shown here is derived from an EMBL/GenBank/DDBJ whole genome shotgun (WGS) entry which is preliminary data.</text>
</comment>
<proteinExistence type="predicted"/>
<keyword evidence="2" id="KW-1185">Reference proteome</keyword>
<dbReference type="EMBL" id="CAUDLI010000009">
    <property type="protein sequence ID" value="CAJ0895863.1"/>
    <property type="molecule type" value="Genomic_DNA"/>
</dbReference>
<evidence type="ECO:0000313" key="1">
    <source>
        <dbReference type="EMBL" id="CAJ0895863.1"/>
    </source>
</evidence>
<name>A0ABN9KH01_9RALS</name>
<organism evidence="1 2">
    <name type="scientific">Ralstonia flatus</name>
    <dbReference type="NCBI Taxonomy" id="3058601"/>
    <lineage>
        <taxon>Bacteria</taxon>
        <taxon>Pseudomonadati</taxon>
        <taxon>Pseudomonadota</taxon>
        <taxon>Betaproteobacteria</taxon>
        <taxon>Burkholderiales</taxon>
        <taxon>Burkholderiaceae</taxon>
        <taxon>Ralstonia</taxon>
    </lineage>
</organism>
<gene>
    <name evidence="1" type="ORF">R77564_03933</name>
</gene>
<evidence type="ECO:0000313" key="2">
    <source>
        <dbReference type="Proteomes" id="UP001189792"/>
    </source>
</evidence>
<dbReference type="Proteomes" id="UP001189792">
    <property type="component" value="Unassembled WGS sequence"/>
</dbReference>
<protein>
    <submittedName>
        <fullName evidence="1">Uncharacterized protein</fullName>
    </submittedName>
</protein>
<sequence>MPLMHGYLNSSTAFDGKASLAEKYHANFPGVPSLKAKIPWPTLPAGGRNIIPYTTRLIEADIEPSVGGRHNSCVNALAQTIRGLYDNTAVSGRLLCLSVLSKTVST</sequence>
<accession>A0ABN9KH01</accession>
<reference evidence="1 2" key="1">
    <citation type="submission" date="2023-07" db="EMBL/GenBank/DDBJ databases">
        <authorList>
            <person name="Peeters C."/>
        </authorList>
    </citation>
    <scope>NUCLEOTIDE SEQUENCE [LARGE SCALE GENOMIC DNA]</scope>
    <source>
        <strain evidence="1 2">LMG 32965</strain>
    </source>
</reference>
<dbReference type="RefSeq" id="WP_410482520.1">
    <property type="nucleotide sequence ID" value="NZ_CAUDLI010000009.1"/>
</dbReference>